<proteinExistence type="predicted"/>
<reference evidence="2 3" key="1">
    <citation type="submission" date="2019-07" db="EMBL/GenBank/DDBJ databases">
        <title>Genomic Encyclopedia of Archaeal and Bacterial Type Strains, Phase II (KMG-II): from individual species to whole genera.</title>
        <authorList>
            <person name="Goeker M."/>
        </authorList>
    </citation>
    <scope>NUCLEOTIDE SEQUENCE [LARGE SCALE GENOMIC DNA]</scope>
    <source>
        <strain evidence="2 3">DSM 46842</strain>
    </source>
</reference>
<gene>
    <name evidence="2" type="ORF">BD833_108141</name>
</gene>
<feature type="compositionally biased region" description="Basic and acidic residues" evidence="1">
    <location>
        <begin position="1"/>
        <end position="19"/>
    </location>
</feature>
<protein>
    <submittedName>
        <fullName evidence="2">Uncharacterized protein</fullName>
    </submittedName>
</protein>
<dbReference type="RefSeq" id="WP_166533670.1">
    <property type="nucleotide sequence ID" value="NZ_VNHW01000008.1"/>
</dbReference>
<accession>A0A5S5CVK1</accession>
<comment type="caution">
    <text evidence="2">The sequence shown here is derived from an EMBL/GenBank/DDBJ whole genome shotgun (WGS) entry which is preliminary data.</text>
</comment>
<name>A0A5S5CVK1_9ACTN</name>
<dbReference type="EMBL" id="VNHW01000008">
    <property type="protein sequence ID" value="TYP86856.1"/>
    <property type="molecule type" value="Genomic_DNA"/>
</dbReference>
<feature type="region of interest" description="Disordered" evidence="1">
    <location>
        <begin position="1"/>
        <end position="36"/>
    </location>
</feature>
<dbReference type="Proteomes" id="UP000322499">
    <property type="component" value="Unassembled WGS sequence"/>
</dbReference>
<organism evidence="2 3">
    <name type="scientific">Blastococcus xanthinilyticus</name>
    <dbReference type="NCBI Taxonomy" id="1564164"/>
    <lineage>
        <taxon>Bacteria</taxon>
        <taxon>Bacillati</taxon>
        <taxon>Actinomycetota</taxon>
        <taxon>Actinomycetes</taxon>
        <taxon>Geodermatophilales</taxon>
        <taxon>Geodermatophilaceae</taxon>
        <taxon>Blastococcus</taxon>
    </lineage>
</organism>
<evidence type="ECO:0000313" key="2">
    <source>
        <dbReference type="EMBL" id="TYP86856.1"/>
    </source>
</evidence>
<evidence type="ECO:0000313" key="3">
    <source>
        <dbReference type="Proteomes" id="UP000322499"/>
    </source>
</evidence>
<keyword evidence="3" id="KW-1185">Reference proteome</keyword>
<feature type="compositionally biased region" description="Basic and acidic residues" evidence="1">
    <location>
        <begin position="27"/>
        <end position="36"/>
    </location>
</feature>
<dbReference type="AlphaFoldDB" id="A0A5S5CVK1"/>
<sequence length="221" mass="24098">MKPRDLSRQMSAEVRRGLAERSFAPPRGDDPFTKELTGRPPLQARLFVTVEVDRYGDVRVAGLGELVCPWVEELLGSVPPAALSPVQEINAGGLSFALARETFGAMDEVEHRSPLAWRAESPEQGEEAVAQFLAFVDGPVARWIEARSGSDALRADVAPGRPGADDGALVRAVATLDAVLGDLPSARQRLQVYAVHPQRHDTAERVQAFERWLESVEPRDG</sequence>
<evidence type="ECO:0000256" key="1">
    <source>
        <dbReference type="SAM" id="MobiDB-lite"/>
    </source>
</evidence>